<protein>
    <submittedName>
        <fullName evidence="1">Uncharacterized protein</fullName>
    </submittedName>
</protein>
<gene>
    <name evidence="1" type="ORF">AKO1_011116</name>
</gene>
<dbReference type="Proteomes" id="UP001431209">
    <property type="component" value="Unassembled WGS sequence"/>
</dbReference>
<dbReference type="EMBL" id="JAOPGA020000836">
    <property type="protein sequence ID" value="KAL0482252.1"/>
    <property type="molecule type" value="Genomic_DNA"/>
</dbReference>
<comment type="caution">
    <text evidence="1">The sequence shown here is derived from an EMBL/GenBank/DDBJ whole genome shotgun (WGS) entry which is preliminary data.</text>
</comment>
<organism evidence="1 2">
    <name type="scientific">Acrasis kona</name>
    <dbReference type="NCBI Taxonomy" id="1008807"/>
    <lineage>
        <taxon>Eukaryota</taxon>
        <taxon>Discoba</taxon>
        <taxon>Heterolobosea</taxon>
        <taxon>Tetramitia</taxon>
        <taxon>Eutetramitia</taxon>
        <taxon>Acrasidae</taxon>
        <taxon>Acrasis</taxon>
    </lineage>
</organism>
<dbReference type="AlphaFoldDB" id="A0AAW2YXM8"/>
<name>A0AAW2YXM8_9EUKA</name>
<evidence type="ECO:0000313" key="2">
    <source>
        <dbReference type="Proteomes" id="UP001431209"/>
    </source>
</evidence>
<evidence type="ECO:0000313" key="1">
    <source>
        <dbReference type="EMBL" id="KAL0482252.1"/>
    </source>
</evidence>
<reference evidence="1 2" key="1">
    <citation type="submission" date="2024-03" db="EMBL/GenBank/DDBJ databases">
        <title>The Acrasis kona genome and developmental transcriptomes reveal deep origins of eukaryotic multicellular pathways.</title>
        <authorList>
            <person name="Sheikh S."/>
            <person name="Fu C.-J."/>
            <person name="Brown M.W."/>
            <person name="Baldauf S.L."/>
        </authorList>
    </citation>
    <scope>NUCLEOTIDE SEQUENCE [LARGE SCALE GENOMIC DNA]</scope>
    <source>
        <strain evidence="1 2">ATCC MYA-3509</strain>
    </source>
</reference>
<proteinExistence type="predicted"/>
<accession>A0AAW2YXM8</accession>
<sequence>MVLKTHVIKYIDASQVNKGVEQASQSLINAINIYCNIHSQLTNKDTNSSFAVFGEICKELLQFIHSKRLNSDLIVKLFEQFDDADVVDNYEVCELTSNKIWMQQDPEYDQKVFHDFLIKDMESESESSHLDYESPLTNSFFSSVENYQRTFIQTCSHDKHNYDMDLISSFGKAKECEIRMNGQSMLIKDPLVTLQESAYMSHEERPPYFKTSQQDKLEPTSLKSVRSLDRLEELNKTHNVDALMAYGGYAGGRCELLVYSPNKQNGVHDDQDELESKSVQEIEQFADYFGQPGAKWMNFDDVFGDGVPNPTSQQRKKLPGDYVITDDFKYYPGELLLSNKRMREQERRDKGPLQHLSSDQHVNIPIHDIQLLLHSIEH</sequence>
<keyword evidence="2" id="KW-1185">Reference proteome</keyword>